<organism evidence="1">
    <name type="scientific">Arundo donax</name>
    <name type="common">Giant reed</name>
    <name type="synonym">Donax arundinaceus</name>
    <dbReference type="NCBI Taxonomy" id="35708"/>
    <lineage>
        <taxon>Eukaryota</taxon>
        <taxon>Viridiplantae</taxon>
        <taxon>Streptophyta</taxon>
        <taxon>Embryophyta</taxon>
        <taxon>Tracheophyta</taxon>
        <taxon>Spermatophyta</taxon>
        <taxon>Magnoliopsida</taxon>
        <taxon>Liliopsida</taxon>
        <taxon>Poales</taxon>
        <taxon>Poaceae</taxon>
        <taxon>PACMAD clade</taxon>
        <taxon>Arundinoideae</taxon>
        <taxon>Arundineae</taxon>
        <taxon>Arundo</taxon>
    </lineage>
</organism>
<evidence type="ECO:0000313" key="1">
    <source>
        <dbReference type="EMBL" id="JAE22402.1"/>
    </source>
</evidence>
<dbReference type="EMBL" id="GBRH01175494">
    <property type="protein sequence ID" value="JAE22402.1"/>
    <property type="molecule type" value="Transcribed_RNA"/>
</dbReference>
<proteinExistence type="predicted"/>
<protein>
    <submittedName>
        <fullName evidence="1">Uncharacterized protein</fullName>
    </submittedName>
</protein>
<sequence length="70" mass="7895">MCGLDWRYSVLMYSNVSDSGIVRSDSYLAIAAMPVDRAFCRGCNSCVFVRLLSVISLPDRWELCLSVNLR</sequence>
<name>A0A0A9GD20_ARUDO</name>
<accession>A0A0A9GD20</accession>
<dbReference type="AlphaFoldDB" id="A0A0A9GD20"/>
<reference evidence="1" key="1">
    <citation type="submission" date="2014-09" db="EMBL/GenBank/DDBJ databases">
        <authorList>
            <person name="Magalhaes I.L.F."/>
            <person name="Oliveira U."/>
            <person name="Santos F.R."/>
            <person name="Vidigal T.H.D.A."/>
            <person name="Brescovit A.D."/>
            <person name="Santos A.J."/>
        </authorList>
    </citation>
    <scope>NUCLEOTIDE SEQUENCE</scope>
    <source>
        <tissue evidence="1">Shoot tissue taken approximately 20 cm above the soil surface</tissue>
    </source>
</reference>
<reference evidence="1" key="2">
    <citation type="journal article" date="2015" name="Data Brief">
        <title>Shoot transcriptome of the giant reed, Arundo donax.</title>
        <authorList>
            <person name="Barrero R.A."/>
            <person name="Guerrero F.D."/>
            <person name="Moolhuijzen P."/>
            <person name="Goolsby J.A."/>
            <person name="Tidwell J."/>
            <person name="Bellgard S.E."/>
            <person name="Bellgard M.I."/>
        </authorList>
    </citation>
    <scope>NUCLEOTIDE SEQUENCE</scope>
    <source>
        <tissue evidence="1">Shoot tissue taken approximately 20 cm above the soil surface</tissue>
    </source>
</reference>